<dbReference type="PANTHER" id="PTHR28141:SF1">
    <property type="entry name" value="2',3'-CYCLIC-NUCLEOTIDE 3'-PHOSPHODIESTERASE"/>
    <property type="match status" value="1"/>
</dbReference>
<sequence length="182" mass="20162">MEAPPEFVYSVWALPPDDLAPRLRTVMDGLRSEFGGPKFEPHVTVVGAIALTEDDAVGKFRAACEGLRAYTATVDRVATGTFFYQCVYLLLRPTAEVVETSDHCSAHLGYKRPTSYMPHLSLLYGDLSDEEKKKAQEKANDLDGSLNGLSFLISRLALYKTDTEDKTCQSWEKIAECSLNTS</sequence>
<dbReference type="Pfam" id="PF07823">
    <property type="entry name" value="CPDase"/>
    <property type="match status" value="1"/>
</dbReference>
<dbReference type="Gene3D" id="3.90.1140.10">
    <property type="entry name" value="Cyclic phosphodiesterase"/>
    <property type="match status" value="1"/>
</dbReference>
<keyword evidence="2" id="KW-1185">Reference proteome</keyword>
<dbReference type="FunFam" id="3.90.1140.10:FF:000007">
    <property type="entry name" value="Cyclic phosphodiesterase"/>
    <property type="match status" value="1"/>
</dbReference>
<dbReference type="EMBL" id="MU090421">
    <property type="protein sequence ID" value="KAF7847901.1"/>
    <property type="molecule type" value="Genomic_DNA"/>
</dbReference>
<accession>A0A8T0CJN5</accession>
<protein>
    <recommendedName>
        <fullName evidence="3">Cyclic phosphodiesterase</fullName>
    </recommendedName>
</protein>
<dbReference type="Proteomes" id="UP000806378">
    <property type="component" value="Unassembled WGS sequence"/>
</dbReference>
<evidence type="ECO:0008006" key="3">
    <source>
        <dbReference type="Google" id="ProtNLM"/>
    </source>
</evidence>
<dbReference type="PIRSF" id="PIRSF017903">
    <property type="entry name" value="CPDase_plant"/>
    <property type="match status" value="1"/>
</dbReference>
<evidence type="ECO:0000313" key="1">
    <source>
        <dbReference type="EMBL" id="KAF7847901.1"/>
    </source>
</evidence>
<comment type="caution">
    <text evidence="1">The sequence shown here is derived from an EMBL/GenBank/DDBJ whole genome shotgun (WGS) entry which is preliminary data.</text>
</comment>
<dbReference type="InterPro" id="IPR012386">
    <property type="entry name" value="Cyclic-nucl_3Pdiesterase"/>
</dbReference>
<dbReference type="SUPFAM" id="SSF55144">
    <property type="entry name" value="LigT-like"/>
    <property type="match status" value="1"/>
</dbReference>
<dbReference type="OrthoDB" id="514292at2759"/>
<evidence type="ECO:0000313" key="2">
    <source>
        <dbReference type="Proteomes" id="UP000806378"/>
    </source>
</evidence>
<name>A0A8T0CJN5_CORYI</name>
<reference evidence="1" key="1">
    <citation type="submission" date="2020-05" db="EMBL/GenBank/DDBJ databases">
        <title>WGS assembly of Corymbia citriodora subspecies variegata.</title>
        <authorList>
            <person name="Barry K."/>
            <person name="Hundley H."/>
            <person name="Shu S."/>
            <person name="Jenkins J."/>
            <person name="Grimwood J."/>
            <person name="Baten A."/>
        </authorList>
    </citation>
    <scope>NUCLEOTIDE SEQUENCE</scope>
    <source>
        <strain evidence="1">CV2-018</strain>
    </source>
</reference>
<dbReference type="Gramene" id="rna-gnl|WGS:JABURB|Cocit.L2469.1">
    <property type="protein sequence ID" value="cds-KAF7847901.1"/>
    <property type="gene ID" value="gene-BT93_L2469"/>
</dbReference>
<dbReference type="InterPro" id="IPR009097">
    <property type="entry name" value="Cyclic_Pdiesterase"/>
</dbReference>
<organism evidence="1 2">
    <name type="scientific">Corymbia citriodora subsp. variegata</name>
    <dbReference type="NCBI Taxonomy" id="360336"/>
    <lineage>
        <taxon>Eukaryota</taxon>
        <taxon>Viridiplantae</taxon>
        <taxon>Streptophyta</taxon>
        <taxon>Embryophyta</taxon>
        <taxon>Tracheophyta</taxon>
        <taxon>Spermatophyta</taxon>
        <taxon>Magnoliopsida</taxon>
        <taxon>eudicotyledons</taxon>
        <taxon>Gunneridae</taxon>
        <taxon>Pentapetalae</taxon>
        <taxon>rosids</taxon>
        <taxon>malvids</taxon>
        <taxon>Myrtales</taxon>
        <taxon>Myrtaceae</taxon>
        <taxon>Myrtoideae</taxon>
        <taxon>Eucalypteae</taxon>
        <taxon>Corymbia</taxon>
    </lineage>
</organism>
<dbReference type="AlphaFoldDB" id="A0A8T0CJN5"/>
<gene>
    <name evidence="1" type="ORF">BT93_L2469</name>
</gene>
<dbReference type="GO" id="GO:0009187">
    <property type="term" value="P:cyclic nucleotide metabolic process"/>
    <property type="evidence" value="ECO:0007669"/>
    <property type="project" value="TreeGrafter"/>
</dbReference>
<dbReference type="GO" id="GO:0004113">
    <property type="term" value="F:2',3'-cyclic-nucleotide 3'-phosphodiesterase activity"/>
    <property type="evidence" value="ECO:0007669"/>
    <property type="project" value="TreeGrafter"/>
</dbReference>
<proteinExistence type="predicted"/>
<dbReference type="PANTHER" id="PTHR28141">
    <property type="entry name" value="2',3'-CYCLIC-NUCLEOTIDE 3'-PHOSPHODIESTERASE"/>
    <property type="match status" value="1"/>
</dbReference>